<feature type="region of interest" description="Disordered" evidence="7">
    <location>
        <begin position="67"/>
        <end position="100"/>
    </location>
</feature>
<keyword evidence="5" id="KW-0539">Nucleus</keyword>
<dbReference type="GO" id="GO:0030692">
    <property type="term" value="C:Noc4p-Nop14p complex"/>
    <property type="evidence" value="ECO:0007669"/>
    <property type="project" value="TreeGrafter"/>
</dbReference>
<feature type="compositionally biased region" description="Polar residues" evidence="7">
    <location>
        <begin position="72"/>
        <end position="83"/>
    </location>
</feature>
<dbReference type="InterPro" id="IPR007276">
    <property type="entry name" value="Nop14"/>
</dbReference>
<feature type="compositionally biased region" description="Basic and acidic residues" evidence="7">
    <location>
        <begin position="359"/>
        <end position="369"/>
    </location>
</feature>
<feature type="compositionally biased region" description="Basic residues" evidence="7">
    <location>
        <begin position="908"/>
        <end position="917"/>
    </location>
</feature>
<feature type="region of interest" description="Disordered" evidence="7">
    <location>
        <begin position="892"/>
        <end position="917"/>
    </location>
</feature>
<protein>
    <recommendedName>
        <fullName evidence="10">Nop14-like family protein</fullName>
    </recommendedName>
</protein>
<feature type="region of interest" description="Disordered" evidence="7">
    <location>
        <begin position="307"/>
        <end position="405"/>
    </location>
</feature>
<comment type="subcellular location">
    <subcellularLocation>
        <location evidence="1">Nucleus</location>
        <location evidence="1">Nucleolus</location>
    </subcellularLocation>
</comment>
<feature type="compositionally biased region" description="Basic and acidic residues" evidence="7">
    <location>
        <begin position="895"/>
        <end position="907"/>
    </location>
</feature>
<feature type="region of interest" description="Disordered" evidence="7">
    <location>
        <begin position="137"/>
        <end position="231"/>
    </location>
</feature>
<reference evidence="8 9" key="1">
    <citation type="submission" date="2017-02" db="EMBL/GenBank/DDBJ databases">
        <title>Genomes of Trichoderma spp. with biocontrol activity.</title>
        <authorList>
            <person name="Gardiner D."/>
            <person name="Kazan K."/>
            <person name="Vos C."/>
            <person name="Harvey P."/>
        </authorList>
    </citation>
    <scope>NUCLEOTIDE SEQUENCE [LARGE SCALE GENOMIC DNA]</scope>
    <source>
        <strain evidence="8 9">A5MH</strain>
    </source>
</reference>
<evidence type="ECO:0008006" key="10">
    <source>
        <dbReference type="Google" id="ProtNLM"/>
    </source>
</evidence>
<keyword evidence="3" id="KW-0690">Ribosome biogenesis</keyword>
<proteinExistence type="inferred from homology"/>
<dbReference type="EMBL" id="MTYH01000050">
    <property type="protein sequence ID" value="PNP42752.1"/>
    <property type="molecule type" value="Genomic_DNA"/>
</dbReference>
<comment type="caution">
    <text evidence="8">The sequence shown here is derived from an EMBL/GenBank/DDBJ whole genome shotgun (WGS) entry which is preliminary data.</text>
</comment>
<evidence type="ECO:0000256" key="1">
    <source>
        <dbReference type="ARBA" id="ARBA00004604"/>
    </source>
</evidence>
<feature type="region of interest" description="Disordered" evidence="7">
    <location>
        <begin position="842"/>
        <end position="861"/>
    </location>
</feature>
<evidence type="ECO:0000256" key="6">
    <source>
        <dbReference type="ARBA" id="ARBA00024695"/>
    </source>
</evidence>
<evidence type="ECO:0000256" key="2">
    <source>
        <dbReference type="ARBA" id="ARBA00007466"/>
    </source>
</evidence>
<evidence type="ECO:0000313" key="9">
    <source>
        <dbReference type="Proteomes" id="UP000236546"/>
    </source>
</evidence>
<name>A0A2K0TB50_9HYPO</name>
<organism evidence="8 9">
    <name type="scientific">Trichoderma gamsii</name>
    <dbReference type="NCBI Taxonomy" id="398673"/>
    <lineage>
        <taxon>Eukaryota</taxon>
        <taxon>Fungi</taxon>
        <taxon>Dikarya</taxon>
        <taxon>Ascomycota</taxon>
        <taxon>Pezizomycotina</taxon>
        <taxon>Sordariomycetes</taxon>
        <taxon>Hypocreomycetidae</taxon>
        <taxon>Hypocreales</taxon>
        <taxon>Hypocreaceae</taxon>
        <taxon>Trichoderma</taxon>
    </lineage>
</organism>
<evidence type="ECO:0000256" key="5">
    <source>
        <dbReference type="ARBA" id="ARBA00023242"/>
    </source>
</evidence>
<dbReference type="PANTHER" id="PTHR23183">
    <property type="entry name" value="NOP14"/>
    <property type="match status" value="1"/>
</dbReference>
<feature type="compositionally biased region" description="Acidic residues" evidence="7">
    <location>
        <begin position="370"/>
        <end position="384"/>
    </location>
</feature>
<comment type="similarity">
    <text evidence="2">Belongs to the NOP14 family.</text>
</comment>
<dbReference type="AlphaFoldDB" id="A0A2K0TB50"/>
<feature type="compositionally biased region" description="Acidic residues" evidence="7">
    <location>
        <begin position="349"/>
        <end position="358"/>
    </location>
</feature>
<feature type="region of interest" description="Disordered" evidence="7">
    <location>
        <begin position="1"/>
        <end position="42"/>
    </location>
</feature>
<feature type="compositionally biased region" description="Basic and acidic residues" evidence="7">
    <location>
        <begin position="307"/>
        <end position="347"/>
    </location>
</feature>
<feature type="compositionally biased region" description="Acidic residues" evidence="7">
    <location>
        <begin position="422"/>
        <end position="439"/>
    </location>
</feature>
<sequence>MAGSQLKRLKASLRDQGITGPQKSKKQRRKLAQDGTARNDKRLQRGVVLEGIREQFNPFDLKHAARGPKFEVTTNKPKTSNASVKGRPGLAKAASEEKRKQTLLVDMQRRNKVGGILDRRFGENDPTMTPEEKMLERFAREKQKTHNKKSAFDLEDDEPMDGLTHMGRSLDFGEEEELADDFQEDDLKDDEDSDGDTREKRLKRLRAIIAAGEEEGGEDGEPERKKTKKEVMEEVIAKSKLHKYERQAAKDDDDDLRAELDKELPDIRKLLWSGLNGGKHQENAPLSTIAGVDRDAFDKNFDIQVKKLAQDKKAQPSNRTKTDDEKAEEESTRLKRLEEKRQKRMMGEEVSDSDEDEDDKKKDTAGGRQEDDEDEDDDDDDDDGFGLGHGIKTRPTATELGFDDEDDFVIDDDLVASGSDLELVESDDDFDEEEEDDSDSANQAQVDEDDDDEFTKGLLNESETKDPIFQANFSSKEKSDENGLPFTFPCPQSCAEFVSITQDYDHTNLPKIVQRIRALHHPKLDSKNKERLANFSVALVDFVALPWNAATSPPFSVLESLIRHIHSLSKMFPVEIAKQFRQHLEEISQSRPIALLPSDLTVLTAIGTIYPTSDHFHQVVTPAMLTISRYIGQKVPRELSDYAIGTYLSILCLQYQQLSKRYVPEVINFALNTICSLSPVASSKSLGNFPVHEPSAGSRIQKAKKVELRRLNFSDCLVENSQEGGNALKLALLGTTIQVLDAAADLWTAKPAFLETFSQVVEVLSHVNSKPSKEHLPTAASEKAERLEEKLKRMSRVSQLARRPLELHHHKPLSIKTYIPKFEDTFDPDKHYDPDRERAEMAKLKKEHKKERKGAMRELRKDANFMARENLRIKKAKDEAYEKKYKRLVAEIQNEEGREANNYEREQKARKRANARR</sequence>
<accession>A0A2K0TB50</accession>
<dbReference type="PANTHER" id="PTHR23183:SF0">
    <property type="entry name" value="NUCLEOLAR PROTEIN 14"/>
    <property type="match status" value="1"/>
</dbReference>
<dbReference type="OrthoDB" id="441771at2759"/>
<feature type="region of interest" description="Disordered" evidence="7">
    <location>
        <begin position="419"/>
        <end position="453"/>
    </location>
</feature>
<comment type="function">
    <text evidence="6">Involved in nucleolar processing of pre-18S ribosomal RNA. Has a role in the nuclear export of 40S pre-ribosomal subunit to the cytoplasm.</text>
</comment>
<dbReference type="Proteomes" id="UP000236546">
    <property type="component" value="Unassembled WGS sequence"/>
</dbReference>
<dbReference type="Pfam" id="PF04147">
    <property type="entry name" value="Nop14"/>
    <property type="match status" value="1"/>
</dbReference>
<feature type="compositionally biased region" description="Acidic residues" evidence="7">
    <location>
        <begin position="172"/>
        <end position="194"/>
    </location>
</feature>
<evidence type="ECO:0000256" key="4">
    <source>
        <dbReference type="ARBA" id="ARBA00022552"/>
    </source>
</evidence>
<evidence type="ECO:0000313" key="8">
    <source>
        <dbReference type="EMBL" id="PNP42752.1"/>
    </source>
</evidence>
<dbReference type="GO" id="GO:0030490">
    <property type="term" value="P:maturation of SSU-rRNA"/>
    <property type="evidence" value="ECO:0007669"/>
    <property type="project" value="TreeGrafter"/>
</dbReference>
<evidence type="ECO:0000256" key="3">
    <source>
        <dbReference type="ARBA" id="ARBA00022517"/>
    </source>
</evidence>
<gene>
    <name evidence="8" type="ORF">TGAMA5MH_05494</name>
</gene>
<feature type="compositionally biased region" description="Acidic residues" evidence="7">
    <location>
        <begin position="212"/>
        <end position="221"/>
    </location>
</feature>
<evidence type="ECO:0000256" key="7">
    <source>
        <dbReference type="SAM" id="MobiDB-lite"/>
    </source>
</evidence>
<dbReference type="GO" id="GO:0032040">
    <property type="term" value="C:small-subunit processome"/>
    <property type="evidence" value="ECO:0007669"/>
    <property type="project" value="InterPro"/>
</dbReference>
<keyword evidence="4" id="KW-0698">rRNA processing</keyword>